<protein>
    <submittedName>
        <fullName evidence="2">Uncharacterized protein</fullName>
    </submittedName>
</protein>
<name>V5EVB3_KALBG</name>
<dbReference type="OMA" id="SANENYW"/>
<evidence type="ECO:0000313" key="3">
    <source>
        <dbReference type="Proteomes" id="UP000019377"/>
    </source>
</evidence>
<organism evidence="2 3">
    <name type="scientific">Kalmanozyma brasiliensis (strain GHG001)</name>
    <name type="common">Yeast</name>
    <name type="synonym">Pseudozyma brasiliensis</name>
    <dbReference type="NCBI Taxonomy" id="1365824"/>
    <lineage>
        <taxon>Eukaryota</taxon>
        <taxon>Fungi</taxon>
        <taxon>Dikarya</taxon>
        <taxon>Basidiomycota</taxon>
        <taxon>Ustilaginomycotina</taxon>
        <taxon>Ustilaginomycetes</taxon>
        <taxon>Ustilaginales</taxon>
        <taxon>Ustilaginaceae</taxon>
        <taxon>Kalmanozyma</taxon>
    </lineage>
</organism>
<dbReference type="HOGENOM" id="CLU_1817057_0_0_1"/>
<dbReference type="EMBL" id="KI545873">
    <property type="protein sequence ID" value="EST06119.1"/>
    <property type="molecule type" value="Genomic_DNA"/>
</dbReference>
<evidence type="ECO:0000256" key="1">
    <source>
        <dbReference type="SAM" id="SignalP"/>
    </source>
</evidence>
<reference evidence="3" key="1">
    <citation type="journal article" date="2013" name="Genome Announc.">
        <title>Draft genome sequence of Pseudozyma brasiliensis sp. nov. strain GHG001, a high producer of endo-1,4-xylanase isolated from an insect pest of sugarcane.</title>
        <authorList>
            <person name="Oliveira J.V.D.C."/>
            <person name="dos Santos R.A.C."/>
            <person name="Borges T.A."/>
            <person name="Riano-Pachon D.M."/>
            <person name="Goldman G.H."/>
        </authorList>
    </citation>
    <scope>NUCLEOTIDE SEQUENCE [LARGE SCALE GENOMIC DNA]</scope>
    <source>
        <strain evidence="3">GHG001</strain>
    </source>
</reference>
<sequence>MQFKTLFLAAVALASTSMVAGKWLPTSANENYWQYCRSDGAHFDTLHACFQAPSGSFVRQVAGQSGFTGYLGSDLNHFVVTYEEDTTLVGTKYIVNIEFFVVPQPGVNDPKCAGVTVLEKTGRKNEGIVIAQQTVCKGDIMKLPQQMA</sequence>
<keyword evidence="3" id="KW-1185">Reference proteome</keyword>
<accession>V5EVB3</accession>
<dbReference type="Proteomes" id="UP000019377">
    <property type="component" value="Unassembled WGS sequence"/>
</dbReference>
<feature type="signal peptide" evidence="1">
    <location>
        <begin position="1"/>
        <end position="21"/>
    </location>
</feature>
<gene>
    <name evidence="2" type="ORF">PSEUBRA_SCAF3g03635</name>
</gene>
<feature type="chain" id="PRO_5004732510" evidence="1">
    <location>
        <begin position="22"/>
        <end position="148"/>
    </location>
</feature>
<evidence type="ECO:0000313" key="2">
    <source>
        <dbReference type="EMBL" id="EST06119.1"/>
    </source>
</evidence>
<dbReference type="RefSeq" id="XP_016291108.1">
    <property type="nucleotide sequence ID" value="XM_016437572.1"/>
</dbReference>
<dbReference type="eggNOG" id="ENOG502RDSP">
    <property type="taxonomic scope" value="Eukaryota"/>
</dbReference>
<dbReference type="AlphaFoldDB" id="V5EVB3"/>
<dbReference type="GeneID" id="27420250"/>
<proteinExistence type="predicted"/>
<keyword evidence="1" id="KW-0732">Signal</keyword>